<evidence type="ECO:0000313" key="4">
    <source>
        <dbReference type="Proteomes" id="UP000701801"/>
    </source>
</evidence>
<dbReference type="GO" id="GO:0062026">
    <property type="term" value="P:negative regulation of SCF-dependent proteasomal ubiquitin-dependent catabolic process"/>
    <property type="evidence" value="ECO:0007669"/>
    <property type="project" value="TreeGrafter"/>
</dbReference>
<evidence type="ECO:0000313" key="3">
    <source>
        <dbReference type="EMBL" id="CAG8983847.1"/>
    </source>
</evidence>
<keyword evidence="4" id="KW-1185">Reference proteome</keyword>
<accession>A0A9N9M1Y6</accession>
<dbReference type="GO" id="GO:0070372">
    <property type="term" value="P:regulation of ERK1 and ERK2 cascade"/>
    <property type="evidence" value="ECO:0007669"/>
    <property type="project" value="TreeGrafter"/>
</dbReference>
<feature type="domain" description="Tyrosine specific protein phosphatases" evidence="2">
    <location>
        <begin position="202"/>
        <end position="271"/>
    </location>
</feature>
<dbReference type="Pfam" id="PF00782">
    <property type="entry name" value="DSPc"/>
    <property type="match status" value="1"/>
</dbReference>
<dbReference type="InterPro" id="IPR000387">
    <property type="entry name" value="Tyr_Pase_dom"/>
</dbReference>
<dbReference type="Gene3D" id="3.90.190.10">
    <property type="entry name" value="Protein tyrosine phosphatase superfamily"/>
    <property type="match status" value="1"/>
</dbReference>
<dbReference type="EMBL" id="CAJVRM010000742">
    <property type="protein sequence ID" value="CAG8983847.1"/>
    <property type="molecule type" value="Genomic_DNA"/>
</dbReference>
<dbReference type="SUPFAM" id="SSF52799">
    <property type="entry name" value="(Phosphotyrosine protein) phosphatases II"/>
    <property type="match status" value="1"/>
</dbReference>
<dbReference type="CDD" id="cd14498">
    <property type="entry name" value="DSP"/>
    <property type="match status" value="1"/>
</dbReference>
<feature type="region of interest" description="Disordered" evidence="1">
    <location>
        <begin position="309"/>
        <end position="332"/>
    </location>
</feature>
<gene>
    <name evidence="3" type="ORF">HYALB_00005485</name>
</gene>
<dbReference type="PROSITE" id="PS50056">
    <property type="entry name" value="TYR_PHOSPHATASE_2"/>
    <property type="match status" value="1"/>
</dbReference>
<dbReference type="InterPro" id="IPR029021">
    <property type="entry name" value="Prot-tyrosine_phosphatase-like"/>
</dbReference>
<comment type="caution">
    <text evidence="3">The sequence shown here is derived from an EMBL/GenBank/DDBJ whole genome shotgun (WGS) entry which is preliminary data.</text>
</comment>
<dbReference type="AlphaFoldDB" id="A0A9N9M1Y6"/>
<organism evidence="3 4">
    <name type="scientific">Hymenoscyphus albidus</name>
    <dbReference type="NCBI Taxonomy" id="595503"/>
    <lineage>
        <taxon>Eukaryota</taxon>
        <taxon>Fungi</taxon>
        <taxon>Dikarya</taxon>
        <taxon>Ascomycota</taxon>
        <taxon>Pezizomycotina</taxon>
        <taxon>Leotiomycetes</taxon>
        <taxon>Helotiales</taxon>
        <taxon>Helotiaceae</taxon>
        <taxon>Hymenoscyphus</taxon>
    </lineage>
</organism>
<sequence length="355" mass="39512">MTARAVNRLDAERLEAAAVLANYPSQDYYCSNQSTSTSNPTPFIPKSQTEMSTIPDIQGVEHTAKLEWRAPSPPHINVPAASDEFPIQIPPVVGTQHTSMSEDDRNILKVIAQTETFPSAVNDWQYEKRRRAQPILEFLHLGPSAAARDIEYVRNNQITLLLAVRNSATAQARLLSGEKVANQLGIQAAAVDLHGMQDLISTGFSQAIKIINDHLIAMHRLQVSGFRKHPGKVLVFCESGNERSSAVVAAYMMFMYGMEFIPVIQYIQTQRFCVAFDDAVKELFLTYQGLLDAQSGVMMAAIAAPPRQAAKRGRGRSHSIEEDGMDVDYPDDDEERFENRAGFVPFRDRTSWAPN</sequence>
<dbReference type="Proteomes" id="UP000701801">
    <property type="component" value="Unassembled WGS sequence"/>
</dbReference>
<reference evidence="3" key="1">
    <citation type="submission" date="2021-07" db="EMBL/GenBank/DDBJ databases">
        <authorList>
            <person name="Durling M."/>
        </authorList>
    </citation>
    <scope>NUCLEOTIDE SEQUENCE</scope>
</reference>
<proteinExistence type="predicted"/>
<dbReference type="OrthoDB" id="10252009at2759"/>
<dbReference type="PANTHER" id="PTHR46588:SF1">
    <property type="entry name" value="SERINE_THREONINE_TYROSINE-INTERACTING PROTEIN"/>
    <property type="match status" value="1"/>
</dbReference>
<dbReference type="GO" id="GO:1990444">
    <property type="term" value="F:F-box domain binding"/>
    <property type="evidence" value="ECO:0007669"/>
    <property type="project" value="TreeGrafter"/>
</dbReference>
<dbReference type="GO" id="GO:0005654">
    <property type="term" value="C:nucleoplasm"/>
    <property type="evidence" value="ECO:0007669"/>
    <property type="project" value="TreeGrafter"/>
</dbReference>
<name>A0A9N9M1Y6_9HELO</name>
<dbReference type="PANTHER" id="PTHR46588">
    <property type="entry name" value="SERINE/THREONINE/TYROSINE-INTERACTING PROTEIN"/>
    <property type="match status" value="1"/>
</dbReference>
<evidence type="ECO:0000256" key="1">
    <source>
        <dbReference type="SAM" id="MobiDB-lite"/>
    </source>
</evidence>
<feature type="compositionally biased region" description="Acidic residues" evidence="1">
    <location>
        <begin position="322"/>
        <end position="332"/>
    </location>
</feature>
<dbReference type="InterPro" id="IPR052449">
    <property type="entry name" value="STYX-Interacting_Phosphatase"/>
</dbReference>
<evidence type="ECO:0000259" key="2">
    <source>
        <dbReference type="PROSITE" id="PS50056"/>
    </source>
</evidence>
<protein>
    <recommendedName>
        <fullName evidence="2">Tyrosine specific protein phosphatases domain-containing protein</fullName>
    </recommendedName>
</protein>
<dbReference type="InterPro" id="IPR000340">
    <property type="entry name" value="Dual-sp_phosphatase_cat-dom"/>
</dbReference>
<dbReference type="GO" id="GO:0005737">
    <property type="term" value="C:cytoplasm"/>
    <property type="evidence" value="ECO:0007669"/>
    <property type="project" value="TreeGrafter"/>
</dbReference>